<evidence type="ECO:0000313" key="1">
    <source>
        <dbReference type="EMBL" id="GAG87369.1"/>
    </source>
</evidence>
<evidence type="ECO:0008006" key="2">
    <source>
        <dbReference type="Google" id="ProtNLM"/>
    </source>
</evidence>
<dbReference type="InterPro" id="IPR006059">
    <property type="entry name" value="SBP"/>
</dbReference>
<proteinExistence type="predicted"/>
<accession>X1AW79</accession>
<name>X1AW79_9ZZZZ</name>
<sequence>EVKEAVQFVSDLFHKHKVCTPASFEYYHSEASTAFAMKETASMMNSSMMAALMYKKNPNLHIYSAPFPKGKQWKGARTYGWSIATSASAKYQDEAWKFVKFLLSPKIVREIIIEKGKTLGPRISVAKTSPMLHQQPFKSYIEAMEKGYGWVDPPIKEWNEIKLCELDYFLKVFLKKATVEEAMEEATKEIDVILKERRES</sequence>
<feature type="non-terminal residue" evidence="1">
    <location>
        <position position="1"/>
    </location>
</feature>
<protein>
    <recommendedName>
        <fullName evidence="2">Extracellular solute-binding protein</fullName>
    </recommendedName>
</protein>
<comment type="caution">
    <text evidence="1">The sequence shown here is derived from an EMBL/GenBank/DDBJ whole genome shotgun (WGS) entry which is preliminary data.</text>
</comment>
<gene>
    <name evidence="1" type="ORF">S01H4_24663</name>
</gene>
<dbReference type="SUPFAM" id="SSF53850">
    <property type="entry name" value="Periplasmic binding protein-like II"/>
    <property type="match status" value="1"/>
</dbReference>
<reference evidence="1" key="1">
    <citation type="journal article" date="2014" name="Front. Microbiol.">
        <title>High frequency of phylogenetically diverse reductive dehalogenase-homologous genes in deep subseafloor sedimentary metagenomes.</title>
        <authorList>
            <person name="Kawai M."/>
            <person name="Futagami T."/>
            <person name="Toyoda A."/>
            <person name="Takaki Y."/>
            <person name="Nishi S."/>
            <person name="Hori S."/>
            <person name="Arai W."/>
            <person name="Tsubouchi T."/>
            <person name="Morono Y."/>
            <person name="Uchiyama I."/>
            <person name="Ito T."/>
            <person name="Fujiyama A."/>
            <person name="Inagaki F."/>
            <person name="Takami H."/>
        </authorList>
    </citation>
    <scope>NUCLEOTIDE SEQUENCE</scope>
    <source>
        <strain evidence="1">Expedition CK06-06</strain>
    </source>
</reference>
<organism evidence="1">
    <name type="scientific">marine sediment metagenome</name>
    <dbReference type="NCBI Taxonomy" id="412755"/>
    <lineage>
        <taxon>unclassified sequences</taxon>
        <taxon>metagenomes</taxon>
        <taxon>ecological metagenomes</taxon>
    </lineage>
</organism>
<dbReference type="Gene3D" id="3.40.190.10">
    <property type="entry name" value="Periplasmic binding protein-like II"/>
    <property type="match status" value="2"/>
</dbReference>
<dbReference type="Pfam" id="PF01547">
    <property type="entry name" value="SBP_bac_1"/>
    <property type="match status" value="1"/>
</dbReference>
<dbReference type="EMBL" id="BART01011619">
    <property type="protein sequence ID" value="GAG87369.1"/>
    <property type="molecule type" value="Genomic_DNA"/>
</dbReference>
<dbReference type="AlphaFoldDB" id="X1AW79"/>